<dbReference type="AlphaFoldDB" id="A0A1I8HAM0"/>
<keyword evidence="1" id="KW-0862">Zinc</keyword>
<dbReference type="GO" id="GO:0061630">
    <property type="term" value="F:ubiquitin protein ligase activity"/>
    <property type="evidence" value="ECO:0007669"/>
    <property type="project" value="UniProtKB-UniRule"/>
</dbReference>
<keyword evidence="1" id="KW-0479">Metal-binding</keyword>
<keyword evidence="2" id="KW-1185">Reference proteome</keyword>
<sequence length="158" mass="16708">PPPWSAAAAWTAATASRACPSTCRCHRLISAFFCALPDLATGGSGDASVGGVDISAVAAELISPVNNFLLPPLRALIGYCEISADLWLRNGLQMKGQAMTYVHSSFCCSLVDLDLHLVQLAIALLPDRAQTVRCLFRLLHLDELVSLRAAAGDNAFIG</sequence>
<dbReference type="GO" id="GO:0016567">
    <property type="term" value="P:protein ubiquitination"/>
    <property type="evidence" value="ECO:0007669"/>
    <property type="project" value="UniProtKB-UniRule"/>
</dbReference>
<protein>
    <recommendedName>
        <fullName evidence="1">E3 ubiquitin-protein ligase</fullName>
        <ecNumber evidence="1">2.3.2.27</ecNumber>
    </recommendedName>
</protein>
<organism evidence="2 3">
    <name type="scientific">Macrostomum lignano</name>
    <dbReference type="NCBI Taxonomy" id="282301"/>
    <lineage>
        <taxon>Eukaryota</taxon>
        <taxon>Metazoa</taxon>
        <taxon>Spiralia</taxon>
        <taxon>Lophotrochozoa</taxon>
        <taxon>Platyhelminthes</taxon>
        <taxon>Rhabditophora</taxon>
        <taxon>Macrostomorpha</taxon>
        <taxon>Macrostomida</taxon>
        <taxon>Macrostomidae</taxon>
        <taxon>Macrostomum</taxon>
    </lineage>
</organism>
<proteinExistence type="inferred from homology"/>
<dbReference type="GO" id="GO:0000151">
    <property type="term" value="C:ubiquitin ligase complex"/>
    <property type="evidence" value="ECO:0007669"/>
    <property type="project" value="TreeGrafter"/>
</dbReference>
<evidence type="ECO:0000313" key="3">
    <source>
        <dbReference type="WBParaSite" id="maker-uti_cns_0005141-snap-gene-0.10-mRNA-1"/>
    </source>
</evidence>
<keyword evidence="1" id="KW-0863">Zinc-finger</keyword>
<comment type="function">
    <text evidence="1">Ubiquitin ligase protein which is a component of the N-end rule pathway. Recognizes and binds to proteins bearing specific N-terminal residues that are destabilizing according to the N-end rule, leading to their ubiquitination and subsequent degradation.</text>
</comment>
<dbReference type="GO" id="GO:0071596">
    <property type="term" value="P:ubiquitin-dependent protein catabolic process via the N-end rule pathway"/>
    <property type="evidence" value="ECO:0007669"/>
    <property type="project" value="UniProtKB-UniRule"/>
</dbReference>
<comment type="similarity">
    <text evidence="1">Belongs to the E3 ubiquitin-protein ligase UBR1-like family.</text>
</comment>
<dbReference type="GO" id="GO:0008270">
    <property type="term" value="F:zinc ion binding"/>
    <property type="evidence" value="ECO:0007669"/>
    <property type="project" value="UniProtKB-UniRule"/>
</dbReference>
<comment type="catalytic activity">
    <reaction evidence="1">
        <text>S-ubiquitinyl-[E2 ubiquitin-conjugating enzyme]-L-cysteine + [acceptor protein]-L-lysine = [E2 ubiquitin-conjugating enzyme]-L-cysteine + N(6)-ubiquitinyl-[acceptor protein]-L-lysine.</text>
        <dbReference type="EC" id="2.3.2.27"/>
    </reaction>
</comment>
<reference evidence="3" key="1">
    <citation type="submission" date="2016-11" db="UniProtKB">
        <authorList>
            <consortium name="WormBaseParasite"/>
        </authorList>
    </citation>
    <scope>IDENTIFICATION</scope>
</reference>
<accession>A0A1I8HAM0</accession>
<dbReference type="UniPathway" id="UPA00143"/>
<dbReference type="InterPro" id="IPR039164">
    <property type="entry name" value="UBR1-like"/>
</dbReference>
<comment type="pathway">
    <text evidence="1">Protein modification; protein ubiquitination.</text>
</comment>
<keyword evidence="1" id="KW-0808">Transferase</keyword>
<evidence type="ECO:0000256" key="1">
    <source>
        <dbReference type="RuleBase" id="RU366018"/>
    </source>
</evidence>
<dbReference type="WBParaSite" id="maker-uti_cns_0005141-snap-gene-0.10-mRNA-1">
    <property type="protein sequence ID" value="maker-uti_cns_0005141-snap-gene-0.10-mRNA-1"/>
    <property type="gene ID" value="maker-uti_cns_0005141-snap-gene-0.10"/>
</dbReference>
<dbReference type="EC" id="2.3.2.27" evidence="1"/>
<keyword evidence="1" id="KW-0833">Ubl conjugation pathway</keyword>
<dbReference type="GO" id="GO:0005737">
    <property type="term" value="C:cytoplasm"/>
    <property type="evidence" value="ECO:0007669"/>
    <property type="project" value="TreeGrafter"/>
</dbReference>
<dbReference type="PANTHER" id="PTHR21497">
    <property type="entry name" value="UBIQUITIN LIGASE E3 ALPHA-RELATED"/>
    <property type="match status" value="1"/>
</dbReference>
<name>A0A1I8HAM0_9PLAT</name>
<evidence type="ECO:0000313" key="2">
    <source>
        <dbReference type="Proteomes" id="UP000095280"/>
    </source>
</evidence>
<dbReference type="Proteomes" id="UP000095280">
    <property type="component" value="Unplaced"/>
</dbReference>
<dbReference type="PANTHER" id="PTHR21497:SF39">
    <property type="entry name" value="E3 UBIQUITIN-PROTEIN LIGASE UBR3"/>
    <property type="match status" value="1"/>
</dbReference>